<keyword evidence="3" id="KW-1185">Reference proteome</keyword>
<sequence>MTSSSSLYRDWLGKQLAACPALETDLDPEVRLADARTLLGAFPHDVVWTYWAPGQQLRSAAAVSCPRTFDPTSETPPPCPLRQSSGRA</sequence>
<evidence type="ECO:0000256" key="1">
    <source>
        <dbReference type="SAM" id="MobiDB-lite"/>
    </source>
</evidence>
<dbReference type="STRING" id="1271860.SAMN05216174_106263"/>
<proteinExistence type="predicted"/>
<name>A0A1G6RDQ1_9PSEU</name>
<evidence type="ECO:0000313" key="2">
    <source>
        <dbReference type="EMBL" id="SDD02016.1"/>
    </source>
</evidence>
<dbReference type="EMBL" id="FMZZ01000006">
    <property type="protein sequence ID" value="SDD02016.1"/>
    <property type="molecule type" value="Genomic_DNA"/>
</dbReference>
<protein>
    <submittedName>
        <fullName evidence="2">Uncharacterized protein</fullName>
    </submittedName>
</protein>
<dbReference type="AlphaFoldDB" id="A0A1G6RDQ1"/>
<organism evidence="2 3">
    <name type="scientific">Actinokineospora iranica</name>
    <dbReference type="NCBI Taxonomy" id="1271860"/>
    <lineage>
        <taxon>Bacteria</taxon>
        <taxon>Bacillati</taxon>
        <taxon>Actinomycetota</taxon>
        <taxon>Actinomycetes</taxon>
        <taxon>Pseudonocardiales</taxon>
        <taxon>Pseudonocardiaceae</taxon>
        <taxon>Actinokineospora</taxon>
    </lineage>
</organism>
<accession>A0A1G6RDQ1</accession>
<feature type="region of interest" description="Disordered" evidence="1">
    <location>
        <begin position="66"/>
        <end position="88"/>
    </location>
</feature>
<gene>
    <name evidence="2" type="ORF">SAMN05216174_106263</name>
</gene>
<evidence type="ECO:0000313" key="3">
    <source>
        <dbReference type="Proteomes" id="UP000199501"/>
    </source>
</evidence>
<dbReference type="Proteomes" id="UP000199501">
    <property type="component" value="Unassembled WGS sequence"/>
</dbReference>
<reference evidence="3" key="1">
    <citation type="submission" date="2016-10" db="EMBL/GenBank/DDBJ databases">
        <authorList>
            <person name="Varghese N."/>
            <person name="Submissions S."/>
        </authorList>
    </citation>
    <scope>NUCLEOTIDE SEQUENCE [LARGE SCALE GENOMIC DNA]</scope>
    <source>
        <strain evidence="3">IBRC-M 10403</strain>
    </source>
</reference>